<evidence type="ECO:0000313" key="1">
    <source>
        <dbReference type="EMBL" id="VFU44186.1"/>
    </source>
</evidence>
<protein>
    <submittedName>
        <fullName evidence="1">Uncharacterized protein</fullName>
    </submittedName>
</protein>
<accession>A0A6N2LRG1</accession>
<reference evidence="1" key="1">
    <citation type="submission" date="2019-03" db="EMBL/GenBank/DDBJ databases">
        <authorList>
            <person name="Mank J."/>
            <person name="Almeida P."/>
        </authorList>
    </citation>
    <scope>NUCLEOTIDE SEQUENCE</scope>
    <source>
        <strain evidence="1">78183</strain>
    </source>
</reference>
<dbReference type="EMBL" id="CAADRP010001597">
    <property type="protein sequence ID" value="VFU44186.1"/>
    <property type="molecule type" value="Genomic_DNA"/>
</dbReference>
<organism evidence="1">
    <name type="scientific">Salix viminalis</name>
    <name type="common">Common osier</name>
    <name type="synonym">Basket willow</name>
    <dbReference type="NCBI Taxonomy" id="40686"/>
    <lineage>
        <taxon>Eukaryota</taxon>
        <taxon>Viridiplantae</taxon>
        <taxon>Streptophyta</taxon>
        <taxon>Embryophyta</taxon>
        <taxon>Tracheophyta</taxon>
        <taxon>Spermatophyta</taxon>
        <taxon>Magnoliopsida</taxon>
        <taxon>eudicotyledons</taxon>
        <taxon>Gunneridae</taxon>
        <taxon>Pentapetalae</taxon>
        <taxon>rosids</taxon>
        <taxon>fabids</taxon>
        <taxon>Malpighiales</taxon>
        <taxon>Salicaceae</taxon>
        <taxon>Saliceae</taxon>
        <taxon>Salix</taxon>
    </lineage>
</organism>
<gene>
    <name evidence="1" type="ORF">SVIM_LOCUS270156</name>
</gene>
<name>A0A6N2LRG1_SALVM</name>
<sequence length="58" mass="6439">MADIDVDGDCESFSIGGGCHEIVHSQVRLWLVLLPAWVIWEASPALFKPNLSMDSRLL</sequence>
<dbReference type="AlphaFoldDB" id="A0A6N2LRG1"/>
<proteinExistence type="predicted"/>